<organism evidence="1 2">
    <name type="scientific">Gymnopus androsaceus JB14</name>
    <dbReference type="NCBI Taxonomy" id="1447944"/>
    <lineage>
        <taxon>Eukaryota</taxon>
        <taxon>Fungi</taxon>
        <taxon>Dikarya</taxon>
        <taxon>Basidiomycota</taxon>
        <taxon>Agaricomycotina</taxon>
        <taxon>Agaricomycetes</taxon>
        <taxon>Agaricomycetidae</taxon>
        <taxon>Agaricales</taxon>
        <taxon>Marasmiineae</taxon>
        <taxon>Omphalotaceae</taxon>
        <taxon>Gymnopus</taxon>
    </lineage>
</organism>
<dbReference type="OrthoDB" id="3365698at2759"/>
<reference evidence="1" key="1">
    <citation type="journal article" date="2019" name="Environ. Microbiol.">
        <title>Fungal ecological strategies reflected in gene transcription - a case study of two litter decomposers.</title>
        <authorList>
            <person name="Barbi F."/>
            <person name="Kohler A."/>
            <person name="Barry K."/>
            <person name="Baskaran P."/>
            <person name="Daum C."/>
            <person name="Fauchery L."/>
            <person name="Ihrmark K."/>
            <person name="Kuo A."/>
            <person name="LaButti K."/>
            <person name="Lipzen A."/>
            <person name="Morin E."/>
            <person name="Grigoriev I.V."/>
            <person name="Henrissat B."/>
            <person name="Lindahl B."/>
            <person name="Martin F."/>
        </authorList>
    </citation>
    <scope>NUCLEOTIDE SEQUENCE</scope>
    <source>
        <strain evidence="1">JB14</strain>
    </source>
</reference>
<name>A0A6A4IFR6_9AGAR</name>
<sequence length="141" mass="16452">MSDYIRWDTLHSPFASVIGTNHAPTTDELHQINSLLVHPLHELSRLESEIRHVQTLLDDLLSERQKINAYIEAHTALISPVRQIPQETLAEIFIRCLPTKPPYAIRSLRKAPLILTTICRYWRRVALNTPRLWNTLHFYLP</sequence>
<evidence type="ECO:0000313" key="1">
    <source>
        <dbReference type="EMBL" id="KAE9409446.1"/>
    </source>
</evidence>
<dbReference type="AlphaFoldDB" id="A0A6A4IFR6"/>
<accession>A0A6A4IFR6</accession>
<protein>
    <submittedName>
        <fullName evidence="1">Uncharacterized protein</fullName>
    </submittedName>
</protein>
<gene>
    <name evidence="1" type="ORF">BT96DRAFT_806732</name>
</gene>
<dbReference type="Proteomes" id="UP000799118">
    <property type="component" value="Unassembled WGS sequence"/>
</dbReference>
<evidence type="ECO:0000313" key="2">
    <source>
        <dbReference type="Proteomes" id="UP000799118"/>
    </source>
</evidence>
<keyword evidence="2" id="KW-1185">Reference proteome</keyword>
<proteinExistence type="predicted"/>
<dbReference type="EMBL" id="ML769387">
    <property type="protein sequence ID" value="KAE9409446.1"/>
    <property type="molecule type" value="Genomic_DNA"/>
</dbReference>
<feature type="non-terminal residue" evidence="1">
    <location>
        <position position="141"/>
    </location>
</feature>